<reference evidence="2 3" key="1">
    <citation type="submission" date="2020-08" db="EMBL/GenBank/DDBJ databases">
        <title>Genome sequence of Pedobacter roseus KACC 11594T.</title>
        <authorList>
            <person name="Hyun D.-W."/>
            <person name="Bae J.-W."/>
        </authorList>
    </citation>
    <scope>NUCLEOTIDE SEQUENCE [LARGE SCALE GENOMIC DNA]</scope>
    <source>
        <strain evidence="2 3">KACC 11594</strain>
    </source>
</reference>
<proteinExistence type="predicted"/>
<dbReference type="KEGG" id="proe:H9L23_10650"/>
<gene>
    <name evidence="2" type="ORF">H9L23_10650</name>
</gene>
<dbReference type="RefSeq" id="WP_187594937.1">
    <property type="nucleotide sequence ID" value="NZ_CP060723.1"/>
</dbReference>
<dbReference type="InterPro" id="IPR025272">
    <property type="entry name" value="SocA_Panacea"/>
</dbReference>
<keyword evidence="3" id="KW-1185">Reference proteome</keyword>
<name>A0A7G9QMC0_9SPHI</name>
<sequence length="185" mass="20680">MQGFNVDKNKTLNAALYVLNNLGEADYHKTFKILYFADQNHLKSYGRPITGDAYQAMNFGPVPSFLYDIFKAAEKGSHPFQEAMDMSGLFAVRRDANVPIVTAKQPADVDELSDSEIKLLSASIEENEGLNFEQLVDKSHDDAWTEAAKKPDIEMSYINIAKAAGTSDDMIIYIELNAENDQNIF</sequence>
<protein>
    <submittedName>
        <fullName evidence="2">SocA family protein</fullName>
    </submittedName>
</protein>
<feature type="domain" description="Antitoxin SocA-like Panacea" evidence="1">
    <location>
        <begin position="31"/>
        <end position="144"/>
    </location>
</feature>
<evidence type="ECO:0000313" key="3">
    <source>
        <dbReference type="Proteomes" id="UP000515806"/>
    </source>
</evidence>
<dbReference type="AlphaFoldDB" id="A0A7G9QMC0"/>
<evidence type="ECO:0000313" key="2">
    <source>
        <dbReference type="EMBL" id="QNN44495.1"/>
    </source>
</evidence>
<dbReference type="EMBL" id="CP060723">
    <property type="protein sequence ID" value="QNN44495.1"/>
    <property type="molecule type" value="Genomic_DNA"/>
</dbReference>
<accession>A0A7G9QMC0</accession>
<dbReference type="Pfam" id="PF13274">
    <property type="entry name" value="SocA_Panacea"/>
    <property type="match status" value="1"/>
</dbReference>
<dbReference type="Proteomes" id="UP000515806">
    <property type="component" value="Chromosome"/>
</dbReference>
<evidence type="ECO:0000259" key="1">
    <source>
        <dbReference type="Pfam" id="PF13274"/>
    </source>
</evidence>
<organism evidence="2 3">
    <name type="scientific">Pedobacter roseus</name>
    <dbReference type="NCBI Taxonomy" id="336820"/>
    <lineage>
        <taxon>Bacteria</taxon>
        <taxon>Pseudomonadati</taxon>
        <taxon>Bacteroidota</taxon>
        <taxon>Sphingobacteriia</taxon>
        <taxon>Sphingobacteriales</taxon>
        <taxon>Sphingobacteriaceae</taxon>
        <taxon>Pedobacter</taxon>
    </lineage>
</organism>